<dbReference type="InterPro" id="IPR036188">
    <property type="entry name" value="FAD/NAD-bd_sf"/>
</dbReference>
<dbReference type="RefSeq" id="WP_015026030.1">
    <property type="nucleotide sequence ID" value="NC_018721.1"/>
</dbReference>
<dbReference type="SUPFAM" id="SSF54373">
    <property type="entry name" value="FAD-linked reductases, C-terminal domain"/>
    <property type="match status" value="1"/>
</dbReference>
<gene>
    <name evidence="3" type="ordered locus">P700755_003924</name>
</gene>
<dbReference type="STRING" id="313595.P700755_003924"/>
<organism evidence="3 4">
    <name type="scientific">Psychroflexus torquis (strain ATCC 700755 / CIP 106069 / ACAM 623)</name>
    <dbReference type="NCBI Taxonomy" id="313595"/>
    <lineage>
        <taxon>Bacteria</taxon>
        <taxon>Pseudomonadati</taxon>
        <taxon>Bacteroidota</taxon>
        <taxon>Flavobacteriia</taxon>
        <taxon>Flavobacteriales</taxon>
        <taxon>Flavobacteriaceae</taxon>
        <taxon>Psychroflexus</taxon>
    </lineage>
</organism>
<reference evidence="3" key="2">
    <citation type="submission" date="2012-09" db="EMBL/GenBank/DDBJ databases">
        <title>The complete sequence of Psychroflexus torquis an extreme psychrophile from sea-ice that is stimulated by light.</title>
        <authorList>
            <person name="Feng S."/>
            <person name="Powell S.M."/>
            <person name="Bowman J.P."/>
        </authorList>
    </citation>
    <scope>NUCLEOTIDE SEQUENCE [LARGE SCALE GENOMIC DNA]</scope>
    <source>
        <strain evidence="3">ATCC 700755</strain>
    </source>
</reference>
<dbReference type="Gene3D" id="3.50.50.60">
    <property type="entry name" value="FAD/NAD(P)-binding domain"/>
    <property type="match status" value="2"/>
</dbReference>
<evidence type="ECO:0000256" key="1">
    <source>
        <dbReference type="ARBA" id="ARBA00005995"/>
    </source>
</evidence>
<dbReference type="SUPFAM" id="SSF51905">
    <property type="entry name" value="FAD/NAD(P)-binding domain"/>
    <property type="match status" value="1"/>
</dbReference>
<reference evidence="3" key="1">
    <citation type="submission" date="2006-03" db="EMBL/GenBank/DDBJ databases">
        <authorList>
            <person name="Bowman J."/>
            <person name="Ferriera S."/>
            <person name="Johnson J."/>
            <person name="Kravitz S."/>
            <person name="Halpern A."/>
            <person name="Remington K."/>
            <person name="Beeson K."/>
            <person name="Tran B."/>
            <person name="Rogers Y.-H."/>
            <person name="Friedman R."/>
            <person name="Venter J.C."/>
        </authorList>
    </citation>
    <scope>NUCLEOTIDE SEQUENCE [LARGE SCALE GENOMIC DNA]</scope>
    <source>
        <strain evidence="3">ATCC 700755</strain>
    </source>
</reference>
<dbReference type="Pfam" id="PF01593">
    <property type="entry name" value="Amino_oxidase"/>
    <property type="match status" value="2"/>
</dbReference>
<evidence type="ECO:0000259" key="2">
    <source>
        <dbReference type="Pfam" id="PF01593"/>
    </source>
</evidence>
<dbReference type="HOGENOM" id="CLU_004498_0_2_10"/>
<comment type="similarity">
    <text evidence="1">Belongs to the flavin monoamine oxidase family.</text>
</comment>
<keyword evidence="4" id="KW-1185">Reference proteome</keyword>
<feature type="domain" description="Amine oxidase" evidence="2">
    <location>
        <begin position="109"/>
        <end position="342"/>
    </location>
</feature>
<dbReference type="GO" id="GO:0016491">
    <property type="term" value="F:oxidoreductase activity"/>
    <property type="evidence" value="ECO:0007669"/>
    <property type="project" value="InterPro"/>
</dbReference>
<name>K4IIY5_PSYTT</name>
<dbReference type="eggNOG" id="COG1231">
    <property type="taxonomic scope" value="Bacteria"/>
</dbReference>
<dbReference type="Proteomes" id="UP000008514">
    <property type="component" value="Chromosome"/>
</dbReference>
<feature type="domain" description="Amine oxidase" evidence="2">
    <location>
        <begin position="11"/>
        <end position="81"/>
    </location>
</feature>
<dbReference type="PANTHER" id="PTHR43563:SF1">
    <property type="entry name" value="AMINE OXIDASE [FLAVIN-CONTAINING] B"/>
    <property type="match status" value="1"/>
</dbReference>
<dbReference type="InterPro" id="IPR002937">
    <property type="entry name" value="Amino_oxidase"/>
</dbReference>
<protein>
    <submittedName>
        <fullName evidence="3">Flavin containing amine oxidase/oxidoreductase</fullName>
    </submittedName>
</protein>
<evidence type="ECO:0000313" key="4">
    <source>
        <dbReference type="Proteomes" id="UP000008514"/>
    </source>
</evidence>
<proteinExistence type="inferred from homology"/>
<dbReference type="OrthoDB" id="56323at2"/>
<sequence length="349" mass="39594">MPKVLIIGAGLSGLSTAYGLRNSNFDVKILEARSRLGGRIFTIEKENSQLEMGATWFGPQHTSLIQLIKELKIPFKTQDNGAEALYDFRPKGNIERFQIPSQGAATYKFNHGTSHLIETLAEASKAKIHFDEVVASISIDEHIKVSTSTAVFEADYLVLSIPPQLISEGIEFRPKLSETFNQLLQDTHTWMSDSIKFSIAYEDAFWKSQQFIGTLMSPHQIIQEMYDHSDNERDQNALVGFLNSNYSLLTWEERKEKVMGLLESYYPDEKRPLKAYADLNWRNELYTTPKNAKSLAPHQNNGNPKLRDSLFDNRLFFSASETAQQTPGYMDGAVHRGREVADFLLDLSD</sequence>
<dbReference type="KEGG" id="ptq:P700755_003924"/>
<dbReference type="PANTHER" id="PTHR43563">
    <property type="entry name" value="AMINE OXIDASE"/>
    <property type="match status" value="1"/>
</dbReference>
<accession>K4IIY5</accession>
<dbReference type="AlphaFoldDB" id="K4IIY5"/>
<evidence type="ECO:0000313" key="3">
    <source>
        <dbReference type="EMBL" id="AFU70497.1"/>
    </source>
</evidence>
<dbReference type="EMBL" id="CP003879">
    <property type="protein sequence ID" value="AFU70497.1"/>
    <property type="molecule type" value="Genomic_DNA"/>
</dbReference>
<dbReference type="InterPro" id="IPR050703">
    <property type="entry name" value="Flavin_MAO"/>
</dbReference>